<evidence type="ECO:0000313" key="2">
    <source>
        <dbReference type="Proteomes" id="UP000028990"/>
    </source>
</evidence>
<proteinExistence type="predicted"/>
<organism evidence="1 2">
    <name type="scientific">Fukomys damarensis</name>
    <name type="common">Damaraland mole rat</name>
    <name type="synonym">Cryptomys damarensis</name>
    <dbReference type="NCBI Taxonomy" id="885580"/>
    <lineage>
        <taxon>Eukaryota</taxon>
        <taxon>Metazoa</taxon>
        <taxon>Chordata</taxon>
        <taxon>Craniata</taxon>
        <taxon>Vertebrata</taxon>
        <taxon>Euteleostomi</taxon>
        <taxon>Mammalia</taxon>
        <taxon>Eutheria</taxon>
        <taxon>Euarchontoglires</taxon>
        <taxon>Glires</taxon>
        <taxon>Rodentia</taxon>
        <taxon>Hystricomorpha</taxon>
        <taxon>Bathyergidae</taxon>
        <taxon>Fukomys</taxon>
    </lineage>
</organism>
<evidence type="ECO:0000313" key="1">
    <source>
        <dbReference type="EMBL" id="KFO24143.1"/>
    </source>
</evidence>
<sequence>EFKAKEVAALGSHSSCSSEVEKENQEKMAVLQTYFRQLSREEVLDNLLALFCDIRPEIHKGYCING</sequence>
<protein>
    <submittedName>
        <fullName evidence="1">V-type proton ATPase subunit G 1</fullName>
    </submittedName>
</protein>
<keyword evidence="2" id="KW-1185">Reference proteome</keyword>
<name>A0A091D0W7_FUKDA</name>
<feature type="non-terminal residue" evidence="1">
    <location>
        <position position="1"/>
    </location>
</feature>
<gene>
    <name evidence="1" type="ORF">H920_14464</name>
</gene>
<dbReference type="Gene3D" id="1.20.5.2950">
    <property type="match status" value="1"/>
</dbReference>
<dbReference type="Proteomes" id="UP000028990">
    <property type="component" value="Unassembled WGS sequence"/>
</dbReference>
<accession>A0A091D0W7</accession>
<dbReference type="AlphaFoldDB" id="A0A091D0W7"/>
<dbReference type="EMBL" id="KN123635">
    <property type="protein sequence ID" value="KFO24143.1"/>
    <property type="molecule type" value="Genomic_DNA"/>
</dbReference>
<reference evidence="1 2" key="1">
    <citation type="submission" date="2013-11" db="EMBL/GenBank/DDBJ databases">
        <title>The Damaraland mole rat (Fukomys damarensis) genome and evolution of African mole rats.</title>
        <authorList>
            <person name="Gladyshev V.N."/>
            <person name="Fang X."/>
        </authorList>
    </citation>
    <scope>NUCLEOTIDE SEQUENCE [LARGE SCALE GENOMIC DNA]</scope>
    <source>
        <tissue evidence="1">Liver</tissue>
    </source>
</reference>